<dbReference type="Proteomes" id="UP000548978">
    <property type="component" value="Unassembled WGS sequence"/>
</dbReference>
<comment type="caution">
    <text evidence="2">The sequence shown here is derived from an EMBL/GenBank/DDBJ whole genome shotgun (WGS) entry which is preliminary data.</text>
</comment>
<name>A0A7W9A3X0_9CAUL</name>
<evidence type="ECO:0000313" key="2">
    <source>
        <dbReference type="EMBL" id="MBB5660944.1"/>
    </source>
</evidence>
<dbReference type="EMBL" id="JACIJB010000006">
    <property type="protein sequence ID" value="MBB5660944.1"/>
    <property type="molecule type" value="Genomic_DNA"/>
</dbReference>
<dbReference type="AlphaFoldDB" id="A0A7W9A3X0"/>
<dbReference type="Pfam" id="PF20587">
    <property type="entry name" value="DUF6789"/>
    <property type="match status" value="1"/>
</dbReference>
<accession>A0A7W9A3X0</accession>
<keyword evidence="1" id="KW-1133">Transmembrane helix</keyword>
<dbReference type="InterPro" id="IPR046739">
    <property type="entry name" value="DUF6789"/>
</dbReference>
<dbReference type="RefSeq" id="WP_164461908.1">
    <property type="nucleotide sequence ID" value="NZ_JACIJB010000006.1"/>
</dbReference>
<proteinExistence type="predicted"/>
<feature type="transmembrane region" description="Helical" evidence="1">
    <location>
        <begin position="103"/>
        <end position="127"/>
    </location>
</feature>
<evidence type="ECO:0000313" key="3">
    <source>
        <dbReference type="Proteomes" id="UP000548978"/>
    </source>
</evidence>
<feature type="transmembrane region" description="Helical" evidence="1">
    <location>
        <begin position="133"/>
        <end position="155"/>
    </location>
</feature>
<keyword evidence="1" id="KW-0812">Transmembrane</keyword>
<sequence length="175" mass="18864">MMTLRNQNPKQALGGALVMMSRVYKGMIAGFVAALAVAALEAAQLWAGPWVAGFPRLVTVMLGTDSIPWVGWVGHFLVGTLILGPLFGILCPRMPTEMPETKGVVFAVGAFIVMGLTIAPLTGIGMFGMRAGFFTVAWLVLTHVVFGAVMGNVYARMVGKAWRQERVRDHVHLAH</sequence>
<gene>
    <name evidence="2" type="ORF">FHS65_001697</name>
</gene>
<feature type="transmembrane region" description="Helical" evidence="1">
    <location>
        <begin position="71"/>
        <end position="91"/>
    </location>
</feature>
<evidence type="ECO:0000256" key="1">
    <source>
        <dbReference type="SAM" id="Phobius"/>
    </source>
</evidence>
<organism evidence="2 3">
    <name type="scientific">Brevundimonas halotolerans</name>
    <dbReference type="NCBI Taxonomy" id="69670"/>
    <lineage>
        <taxon>Bacteria</taxon>
        <taxon>Pseudomonadati</taxon>
        <taxon>Pseudomonadota</taxon>
        <taxon>Alphaproteobacteria</taxon>
        <taxon>Caulobacterales</taxon>
        <taxon>Caulobacteraceae</taxon>
        <taxon>Brevundimonas</taxon>
    </lineage>
</organism>
<keyword evidence="3" id="KW-1185">Reference proteome</keyword>
<protein>
    <submittedName>
        <fullName evidence="2">FtsH-binding integral membrane protein</fullName>
    </submittedName>
</protein>
<keyword evidence="1" id="KW-0472">Membrane</keyword>
<reference evidence="2 3" key="1">
    <citation type="submission" date="2020-08" db="EMBL/GenBank/DDBJ databases">
        <title>Genomic Encyclopedia of Type Strains, Phase IV (KMG-IV): sequencing the most valuable type-strain genomes for metagenomic binning, comparative biology and taxonomic classification.</title>
        <authorList>
            <person name="Goeker M."/>
        </authorList>
    </citation>
    <scope>NUCLEOTIDE SEQUENCE [LARGE SCALE GENOMIC DNA]</scope>
    <source>
        <strain evidence="2 3">DSM 24448</strain>
    </source>
</reference>